<dbReference type="RefSeq" id="WP_188123208.1">
    <property type="nucleotide sequence ID" value="NZ_BOMP01000139.1"/>
</dbReference>
<dbReference type="EMBL" id="JACHNC010000001">
    <property type="protein sequence ID" value="MBB4751130.1"/>
    <property type="molecule type" value="Genomic_DNA"/>
</dbReference>
<dbReference type="Pfam" id="PF00144">
    <property type="entry name" value="Beta-lactamase"/>
    <property type="match status" value="1"/>
</dbReference>
<dbReference type="Gene3D" id="3.40.710.10">
    <property type="entry name" value="DD-peptidase/beta-lactamase superfamily"/>
    <property type="match status" value="1"/>
</dbReference>
<keyword evidence="5" id="KW-1185">Reference proteome</keyword>
<dbReference type="PANTHER" id="PTHR46825">
    <property type="entry name" value="D-ALANYL-D-ALANINE-CARBOXYPEPTIDASE/ENDOPEPTIDASE AMPH"/>
    <property type="match status" value="1"/>
</dbReference>
<dbReference type="Proteomes" id="UP000631312">
    <property type="component" value="Unassembled WGS sequence"/>
</dbReference>
<dbReference type="InterPro" id="IPR050491">
    <property type="entry name" value="AmpC-like"/>
</dbReference>
<gene>
    <name evidence="2" type="ORF">Alo02nite_75240</name>
    <name evidence="3" type="ORF">BJ964_005291</name>
</gene>
<dbReference type="Proteomes" id="UP000590511">
    <property type="component" value="Unassembled WGS sequence"/>
</dbReference>
<accession>A0A7W7HIF2</accession>
<dbReference type="InterPro" id="IPR012338">
    <property type="entry name" value="Beta-lactam/transpept-like"/>
</dbReference>
<name>A0A7W7HIF2_9ACTN</name>
<evidence type="ECO:0000313" key="3">
    <source>
        <dbReference type="EMBL" id="MBB4751130.1"/>
    </source>
</evidence>
<sequence>MIGLPPGATVVSTVTVRDGQASFTHRGTGDAHTRYEIGSVTKTLTVLLLCDLAAAGVVTLDDPVNRHLPPPARLPGPHGREVTLRHLAAHTSGLPRVPRDLYLHALPTLLSAPYARYPGRMLLRAAGRCRIRHAPGSRTGYSTFGIGLLGEALSRAAGAGWADLIAARVTVPLGLADTGCEQRPARDATGHNTRGRVRPPFRIPGLAPAGALRSTVTDLGRYLAAWLDPDGSPLAAAVRLATTAQIGWEHDGDLRWHSGATPGFTAFAGFCPPRRTAFAALTDATPGRDSIVTPAFEMLEGTAVSRWSSSPDRRSDVDGG</sequence>
<comment type="caution">
    <text evidence="3">The sequence shown here is derived from an EMBL/GenBank/DDBJ whole genome shotgun (WGS) entry which is preliminary data.</text>
</comment>
<reference evidence="3 4" key="1">
    <citation type="submission" date="2020-08" db="EMBL/GenBank/DDBJ databases">
        <title>Sequencing the genomes of 1000 actinobacteria strains.</title>
        <authorList>
            <person name="Klenk H.-P."/>
        </authorList>
    </citation>
    <scope>NUCLEOTIDE SEQUENCE [LARGE SCALE GENOMIC DNA]</scope>
    <source>
        <strain evidence="3 4">DSM 43150</strain>
    </source>
</reference>
<evidence type="ECO:0000313" key="5">
    <source>
        <dbReference type="Proteomes" id="UP000631312"/>
    </source>
</evidence>
<evidence type="ECO:0000313" key="4">
    <source>
        <dbReference type="Proteomes" id="UP000590511"/>
    </source>
</evidence>
<dbReference type="PANTHER" id="PTHR46825:SF7">
    <property type="entry name" value="D-ALANYL-D-ALANINE CARBOXYPEPTIDASE"/>
    <property type="match status" value="1"/>
</dbReference>
<dbReference type="AlphaFoldDB" id="A0A7W7HIF2"/>
<evidence type="ECO:0000259" key="1">
    <source>
        <dbReference type="Pfam" id="PF00144"/>
    </source>
</evidence>
<organism evidence="3 4">
    <name type="scientific">Actinoplanes lobatus</name>
    <dbReference type="NCBI Taxonomy" id="113568"/>
    <lineage>
        <taxon>Bacteria</taxon>
        <taxon>Bacillati</taxon>
        <taxon>Actinomycetota</taxon>
        <taxon>Actinomycetes</taxon>
        <taxon>Micromonosporales</taxon>
        <taxon>Micromonosporaceae</taxon>
        <taxon>Actinoplanes</taxon>
    </lineage>
</organism>
<protein>
    <submittedName>
        <fullName evidence="3">CubicO group peptidase (Beta-lactamase class C family)</fullName>
    </submittedName>
    <submittedName>
        <fullName evidence="2">Penicillin-binding protein</fullName>
    </submittedName>
</protein>
<dbReference type="EMBL" id="BOMP01000139">
    <property type="protein sequence ID" value="GIE44626.1"/>
    <property type="molecule type" value="Genomic_DNA"/>
</dbReference>
<dbReference type="SUPFAM" id="SSF56601">
    <property type="entry name" value="beta-lactamase/transpeptidase-like"/>
    <property type="match status" value="1"/>
</dbReference>
<feature type="domain" description="Beta-lactamase-related" evidence="1">
    <location>
        <begin position="13"/>
        <end position="289"/>
    </location>
</feature>
<reference evidence="2 5" key="2">
    <citation type="submission" date="2021-01" db="EMBL/GenBank/DDBJ databases">
        <title>Whole genome shotgun sequence of Actinoplanes lobatus NBRC 12513.</title>
        <authorList>
            <person name="Komaki H."/>
            <person name="Tamura T."/>
        </authorList>
    </citation>
    <scope>NUCLEOTIDE SEQUENCE [LARGE SCALE GENOMIC DNA]</scope>
    <source>
        <strain evidence="2 5">NBRC 12513</strain>
    </source>
</reference>
<evidence type="ECO:0000313" key="2">
    <source>
        <dbReference type="EMBL" id="GIE44626.1"/>
    </source>
</evidence>
<proteinExistence type="predicted"/>
<dbReference type="InterPro" id="IPR001466">
    <property type="entry name" value="Beta-lactam-related"/>
</dbReference>